<protein>
    <submittedName>
        <fullName evidence="4">Amino acid/amide ABC transporter substrate-binding protein, HAAT family</fullName>
    </submittedName>
</protein>
<evidence type="ECO:0000256" key="2">
    <source>
        <dbReference type="ARBA" id="ARBA00022729"/>
    </source>
</evidence>
<reference evidence="5" key="1">
    <citation type="submission" date="2016-10" db="EMBL/GenBank/DDBJ databases">
        <authorList>
            <person name="Varghese N."/>
            <person name="Submissions S."/>
        </authorList>
    </citation>
    <scope>NUCLEOTIDE SEQUENCE [LARGE SCALE GENOMIC DNA]</scope>
    <source>
        <strain evidence="5">DSM 44498</strain>
    </source>
</reference>
<dbReference type="InterPro" id="IPR051010">
    <property type="entry name" value="BCAA_transport"/>
</dbReference>
<proteinExistence type="inferred from homology"/>
<dbReference type="PANTHER" id="PTHR30483:SF6">
    <property type="entry name" value="PERIPLASMIC BINDING PROTEIN OF ABC TRANSPORTER FOR NATURAL AMINO ACIDS"/>
    <property type="match status" value="1"/>
</dbReference>
<evidence type="ECO:0000313" key="4">
    <source>
        <dbReference type="EMBL" id="SED56619.1"/>
    </source>
</evidence>
<keyword evidence="5" id="KW-1185">Reference proteome</keyword>
<feature type="domain" description="Leucine-binding protein" evidence="3">
    <location>
        <begin position="26"/>
        <end position="356"/>
    </location>
</feature>
<accession>A0A1H5BPS8</accession>
<evidence type="ECO:0000313" key="5">
    <source>
        <dbReference type="Proteomes" id="UP000183561"/>
    </source>
</evidence>
<dbReference type="EMBL" id="FNSV01000005">
    <property type="protein sequence ID" value="SED56619.1"/>
    <property type="molecule type" value="Genomic_DNA"/>
</dbReference>
<dbReference type="PANTHER" id="PTHR30483">
    <property type="entry name" value="LEUCINE-SPECIFIC-BINDING PROTEIN"/>
    <property type="match status" value="1"/>
</dbReference>
<sequence>MSAALLASVGLVACSSTGSGTSGDAIRVGVTTSLTGSFGTYGNMIKDGLEAGLYCSTEGTNEVDGKPIEFVYADDGGDPEQTLAAATRMVGDGINILTGTTSSAAAMQLGHFAEQQNLLYISGAAGIDDVTGLNANTFRASRQAYQEAAALSSVLEKNNNKTVVLAQDYAFGQKYASTITGILESSGSEVEKVLVPLDTNEFTPYARRISELKPDLLIVVYYGDGAPSMWQAMSQQGILDTTTVASVLVEKPHWSIYGDAAEKINFVTHYYPGAPGGEMNECLTERVPNADLSTHDGFVAAQQIVHALSTAGPDDVEGMIEALDGWSFEAPKGPMTIRSGDHALLQDMYLVSLSDSDGELVAHTVGNVGSEVAKP</sequence>
<organism evidence="4 5">
    <name type="scientific">Rhodococcus koreensis</name>
    <dbReference type="NCBI Taxonomy" id="99653"/>
    <lineage>
        <taxon>Bacteria</taxon>
        <taxon>Bacillati</taxon>
        <taxon>Actinomycetota</taxon>
        <taxon>Actinomycetes</taxon>
        <taxon>Mycobacteriales</taxon>
        <taxon>Nocardiaceae</taxon>
        <taxon>Rhodococcus</taxon>
    </lineage>
</organism>
<evidence type="ECO:0000259" key="3">
    <source>
        <dbReference type="Pfam" id="PF13458"/>
    </source>
</evidence>
<name>A0A1H5BPS8_9NOCA</name>
<keyword evidence="2" id="KW-0732">Signal</keyword>
<dbReference type="InterPro" id="IPR028081">
    <property type="entry name" value="Leu-bd"/>
</dbReference>
<dbReference type="SUPFAM" id="SSF53822">
    <property type="entry name" value="Periplasmic binding protein-like I"/>
    <property type="match status" value="1"/>
</dbReference>
<dbReference type="InterPro" id="IPR028082">
    <property type="entry name" value="Peripla_BP_I"/>
</dbReference>
<dbReference type="Pfam" id="PF13458">
    <property type="entry name" value="Peripla_BP_6"/>
    <property type="match status" value="1"/>
</dbReference>
<evidence type="ECO:0000256" key="1">
    <source>
        <dbReference type="ARBA" id="ARBA00010062"/>
    </source>
</evidence>
<dbReference type="Gene3D" id="3.40.50.2300">
    <property type="match status" value="2"/>
</dbReference>
<gene>
    <name evidence="4" type="ORF">SAMN04490239_8803</name>
</gene>
<dbReference type="CDD" id="cd06328">
    <property type="entry name" value="PBP1_SBP-like"/>
    <property type="match status" value="1"/>
</dbReference>
<dbReference type="AlphaFoldDB" id="A0A1H5BPS8"/>
<dbReference type="RefSeq" id="WP_072941384.1">
    <property type="nucleotide sequence ID" value="NZ_FNSV01000005.1"/>
</dbReference>
<comment type="similarity">
    <text evidence="1">Belongs to the leucine-binding protein family.</text>
</comment>
<dbReference type="Proteomes" id="UP000183561">
    <property type="component" value="Unassembled WGS sequence"/>
</dbReference>